<dbReference type="PANTHER" id="PTHR12304">
    <property type="entry name" value="INOSINE-URIDINE PREFERRING NUCLEOSIDE HYDROLASE"/>
    <property type="match status" value="1"/>
</dbReference>
<name>X0WGG6_9ZZZZ</name>
<dbReference type="SUPFAM" id="SSF53590">
    <property type="entry name" value="Nucleoside hydrolase"/>
    <property type="match status" value="1"/>
</dbReference>
<dbReference type="Pfam" id="PF01156">
    <property type="entry name" value="IU_nuc_hydro"/>
    <property type="match status" value="1"/>
</dbReference>
<protein>
    <recommendedName>
        <fullName evidence="3">Inosine/uridine-preferring nucleoside hydrolase domain-containing protein</fullName>
    </recommendedName>
</protein>
<comment type="caution">
    <text evidence="4">The sequence shown here is derived from an EMBL/GenBank/DDBJ whole genome shotgun (WGS) entry which is preliminary data.</text>
</comment>
<dbReference type="AlphaFoldDB" id="X0WGG6"/>
<dbReference type="GO" id="GO:0005829">
    <property type="term" value="C:cytosol"/>
    <property type="evidence" value="ECO:0007669"/>
    <property type="project" value="TreeGrafter"/>
</dbReference>
<gene>
    <name evidence="4" type="ORF">S01H1_69994</name>
</gene>
<sequence length="246" mass="26098">LKSPEVQVLGITTVAGNAPVEMTSANTRRVLECLNAGSIPVAMGAANPLNHPLEDALSHHGPDGLGNCGLPSPLTPLYPAKAWDFLARLVLDAPGEVTLVATGPLTNVAYAFELHPELPGLLAGLVLMGGAYGITPYGKGNRTPFAEFNIWQDPEAAHIVFNSGADIFAVGLDVTMDPAACLNSQHLEQIKTRHTPAAHLVAQLVEYEVKYHGCCRMHDPLALAVLLDASLFDFILARVEVVKGND</sequence>
<evidence type="ECO:0000259" key="3">
    <source>
        <dbReference type="Pfam" id="PF01156"/>
    </source>
</evidence>
<dbReference type="InterPro" id="IPR036452">
    <property type="entry name" value="Ribo_hydro-like"/>
</dbReference>
<dbReference type="GO" id="GO:0006152">
    <property type="term" value="P:purine nucleoside catabolic process"/>
    <property type="evidence" value="ECO:0007669"/>
    <property type="project" value="TreeGrafter"/>
</dbReference>
<dbReference type="PANTHER" id="PTHR12304:SF4">
    <property type="entry name" value="URIDINE NUCLEOSIDASE"/>
    <property type="match status" value="1"/>
</dbReference>
<dbReference type="Gene3D" id="3.90.245.10">
    <property type="entry name" value="Ribonucleoside hydrolase-like"/>
    <property type="match status" value="1"/>
</dbReference>
<dbReference type="InterPro" id="IPR001910">
    <property type="entry name" value="Inosine/uridine_hydrolase_dom"/>
</dbReference>
<dbReference type="EMBL" id="BARS01046500">
    <property type="protein sequence ID" value="GAG30019.1"/>
    <property type="molecule type" value="Genomic_DNA"/>
</dbReference>
<evidence type="ECO:0000256" key="1">
    <source>
        <dbReference type="ARBA" id="ARBA00022801"/>
    </source>
</evidence>
<feature type="non-terminal residue" evidence="4">
    <location>
        <position position="1"/>
    </location>
</feature>
<feature type="non-terminal residue" evidence="4">
    <location>
        <position position="246"/>
    </location>
</feature>
<keyword evidence="2" id="KW-0326">Glycosidase</keyword>
<dbReference type="GO" id="GO:0008477">
    <property type="term" value="F:purine nucleosidase activity"/>
    <property type="evidence" value="ECO:0007669"/>
    <property type="project" value="TreeGrafter"/>
</dbReference>
<proteinExistence type="predicted"/>
<organism evidence="4">
    <name type="scientific">marine sediment metagenome</name>
    <dbReference type="NCBI Taxonomy" id="412755"/>
    <lineage>
        <taxon>unclassified sequences</taxon>
        <taxon>metagenomes</taxon>
        <taxon>ecological metagenomes</taxon>
    </lineage>
</organism>
<evidence type="ECO:0000313" key="4">
    <source>
        <dbReference type="EMBL" id="GAG30019.1"/>
    </source>
</evidence>
<evidence type="ECO:0000256" key="2">
    <source>
        <dbReference type="ARBA" id="ARBA00023295"/>
    </source>
</evidence>
<feature type="domain" description="Inosine/uridine-preferring nucleoside hydrolase" evidence="3">
    <location>
        <begin position="2"/>
        <end position="241"/>
    </location>
</feature>
<reference evidence="4" key="1">
    <citation type="journal article" date="2014" name="Front. Microbiol.">
        <title>High frequency of phylogenetically diverse reductive dehalogenase-homologous genes in deep subseafloor sedimentary metagenomes.</title>
        <authorList>
            <person name="Kawai M."/>
            <person name="Futagami T."/>
            <person name="Toyoda A."/>
            <person name="Takaki Y."/>
            <person name="Nishi S."/>
            <person name="Hori S."/>
            <person name="Arai W."/>
            <person name="Tsubouchi T."/>
            <person name="Morono Y."/>
            <person name="Uchiyama I."/>
            <person name="Ito T."/>
            <person name="Fujiyama A."/>
            <person name="Inagaki F."/>
            <person name="Takami H."/>
        </authorList>
    </citation>
    <scope>NUCLEOTIDE SEQUENCE</scope>
    <source>
        <strain evidence="4">Expedition CK06-06</strain>
    </source>
</reference>
<dbReference type="InterPro" id="IPR023186">
    <property type="entry name" value="IUNH"/>
</dbReference>
<keyword evidence="1" id="KW-0378">Hydrolase</keyword>
<accession>X0WGG6</accession>